<name>A0A1I3JST8_9GAMM</name>
<gene>
    <name evidence="1" type="ORF">SAMN05216602_2040</name>
</gene>
<keyword evidence="2" id="KW-1185">Reference proteome</keyword>
<dbReference type="EMBL" id="FORC01000002">
    <property type="protein sequence ID" value="SFI63322.1"/>
    <property type="molecule type" value="Genomic_DNA"/>
</dbReference>
<reference evidence="2" key="1">
    <citation type="submission" date="2016-10" db="EMBL/GenBank/DDBJ databases">
        <authorList>
            <person name="Varghese N."/>
            <person name="Submissions S."/>
        </authorList>
    </citation>
    <scope>NUCLEOTIDE SEQUENCE [LARGE SCALE GENOMIC DNA]</scope>
    <source>
        <strain evidence="2">LMG 22563</strain>
    </source>
</reference>
<proteinExistence type="predicted"/>
<sequence>MKPSEHDRWQAEVARRLGQGVDLEFSLAQFARAVDAAPTDPALQRFLAGLVEAAAAAPIDAWRCPMPDCARLLPAGVASTLCPFCQADYKYEGVAPAREQHYRLVGETSRDIRWVIVIHGMNSRAKWQEAFSWEIANRLSYSAPVLIYKYGWATIDVFARWLHRRLARRLGERMRIAIEQARQSRHPAQPDIIAHSFGTLLLSQVLEDPAFADLRFGRIITAASIVRPDFDWDRLVADGRVEAVLNHVGGQDAAVPYAQYAIPGAGPGGVVGYQGQAVLNVRADSFGHSSFFIPENLSLLISRQGLWHGFLTRPLAHFHPPGAFVAEPHWQPAPLLTRLCTRAMAYALFAVLAPFSWLRRRLDP</sequence>
<dbReference type="AlphaFoldDB" id="A0A1I3JST8"/>
<dbReference type="RefSeq" id="WP_074882807.1">
    <property type="nucleotide sequence ID" value="NZ_FORC01000002.1"/>
</dbReference>
<protein>
    <recommendedName>
        <fullName evidence="3">Alpha/beta hydrolase</fullName>
    </recommendedName>
</protein>
<evidence type="ECO:0008006" key="3">
    <source>
        <dbReference type="Google" id="ProtNLM"/>
    </source>
</evidence>
<organism evidence="1 2">
    <name type="scientific">Phytopseudomonas argentinensis</name>
    <dbReference type="NCBI Taxonomy" id="289370"/>
    <lineage>
        <taxon>Bacteria</taxon>
        <taxon>Pseudomonadati</taxon>
        <taxon>Pseudomonadota</taxon>
        <taxon>Gammaproteobacteria</taxon>
        <taxon>Pseudomonadales</taxon>
        <taxon>Pseudomonadaceae</taxon>
        <taxon>Phytopseudomonas</taxon>
    </lineage>
</organism>
<evidence type="ECO:0000313" key="1">
    <source>
        <dbReference type="EMBL" id="SFI63322.1"/>
    </source>
</evidence>
<dbReference type="STRING" id="289370.SAMN05216602_2040"/>
<dbReference type="InterPro" id="IPR029058">
    <property type="entry name" value="AB_hydrolase_fold"/>
</dbReference>
<evidence type="ECO:0000313" key="2">
    <source>
        <dbReference type="Proteomes" id="UP000183018"/>
    </source>
</evidence>
<dbReference type="OrthoDB" id="288522at2"/>
<dbReference type="Gene3D" id="3.40.50.1820">
    <property type="entry name" value="alpha/beta hydrolase"/>
    <property type="match status" value="1"/>
</dbReference>
<dbReference type="Proteomes" id="UP000183018">
    <property type="component" value="Unassembled WGS sequence"/>
</dbReference>
<accession>A0A1I3JST8</accession>